<keyword evidence="2" id="KW-1185">Reference proteome</keyword>
<sequence length="79" mass="9567">MICKVIYKMHLNPPVAFRCSNIFYPRGVRWTFRTFRTFRTSRTSRTFRTFRTSRTFRTPLGLIEAQVEVVDLNKTEFRL</sequence>
<gene>
    <name evidence="1" type="ORF">EYF80_043036</name>
</gene>
<protein>
    <submittedName>
        <fullName evidence="1">Uncharacterized protein</fullName>
    </submittedName>
</protein>
<evidence type="ECO:0000313" key="1">
    <source>
        <dbReference type="EMBL" id="TNN46751.1"/>
    </source>
</evidence>
<proteinExistence type="predicted"/>
<comment type="caution">
    <text evidence="1">The sequence shown here is derived from an EMBL/GenBank/DDBJ whole genome shotgun (WGS) entry which is preliminary data.</text>
</comment>
<dbReference type="Proteomes" id="UP000314294">
    <property type="component" value="Unassembled WGS sequence"/>
</dbReference>
<evidence type="ECO:0000313" key="2">
    <source>
        <dbReference type="Proteomes" id="UP000314294"/>
    </source>
</evidence>
<organism evidence="1 2">
    <name type="scientific">Liparis tanakae</name>
    <name type="common">Tanaka's snailfish</name>
    <dbReference type="NCBI Taxonomy" id="230148"/>
    <lineage>
        <taxon>Eukaryota</taxon>
        <taxon>Metazoa</taxon>
        <taxon>Chordata</taxon>
        <taxon>Craniata</taxon>
        <taxon>Vertebrata</taxon>
        <taxon>Euteleostomi</taxon>
        <taxon>Actinopterygii</taxon>
        <taxon>Neopterygii</taxon>
        <taxon>Teleostei</taxon>
        <taxon>Neoteleostei</taxon>
        <taxon>Acanthomorphata</taxon>
        <taxon>Eupercaria</taxon>
        <taxon>Perciformes</taxon>
        <taxon>Cottioidei</taxon>
        <taxon>Cottales</taxon>
        <taxon>Liparidae</taxon>
        <taxon>Liparis</taxon>
    </lineage>
</organism>
<accession>A0A4Z2G0G5</accession>
<name>A0A4Z2G0G5_9TELE</name>
<reference evidence="1 2" key="1">
    <citation type="submission" date="2019-03" db="EMBL/GenBank/DDBJ databases">
        <title>First draft genome of Liparis tanakae, snailfish: a comprehensive survey of snailfish specific genes.</title>
        <authorList>
            <person name="Kim W."/>
            <person name="Song I."/>
            <person name="Jeong J.-H."/>
            <person name="Kim D."/>
            <person name="Kim S."/>
            <person name="Ryu S."/>
            <person name="Song J.Y."/>
            <person name="Lee S.K."/>
        </authorList>
    </citation>
    <scope>NUCLEOTIDE SEQUENCE [LARGE SCALE GENOMIC DNA]</scope>
    <source>
        <tissue evidence="1">Muscle</tissue>
    </source>
</reference>
<dbReference type="EMBL" id="SRLO01000775">
    <property type="protein sequence ID" value="TNN46751.1"/>
    <property type="molecule type" value="Genomic_DNA"/>
</dbReference>
<dbReference type="AlphaFoldDB" id="A0A4Z2G0G5"/>